<dbReference type="EMBL" id="KK101562">
    <property type="protein sequence ID" value="KIZ00419.1"/>
    <property type="molecule type" value="Genomic_DNA"/>
</dbReference>
<dbReference type="Pfam" id="PF22899">
    <property type="entry name" value="SMCHD1_S5"/>
    <property type="match status" value="2"/>
</dbReference>
<dbReference type="SUPFAM" id="SSF55874">
    <property type="entry name" value="ATPase domain of HSP90 chaperone/DNA topoisomerase II/histidine kinase"/>
    <property type="match status" value="1"/>
</dbReference>
<proteinExistence type="predicted"/>
<dbReference type="PANTHER" id="PTHR22640">
    <property type="entry name" value="STRUCTURAL MAINTENANCE OF CHROMOSOMES FLEXIBLE HINGE DOMAIN-CONTAINING PROTEIN 1"/>
    <property type="match status" value="1"/>
</dbReference>
<dbReference type="AlphaFoldDB" id="A0A0D2KYY3"/>
<dbReference type="InterPro" id="IPR055109">
    <property type="entry name" value="SMCHD1_S5"/>
</dbReference>
<dbReference type="InterPro" id="IPR038892">
    <property type="entry name" value="SMCHD1"/>
</dbReference>
<feature type="domain" description="SMCHD1 ribosomal S5" evidence="1">
    <location>
        <begin position="519"/>
        <end position="625"/>
    </location>
</feature>
<protein>
    <submittedName>
        <fullName evidence="2">Structural maintenance of chromosomes flexible hinge domain-containing protein 1</fullName>
    </submittedName>
</protein>
<keyword evidence="3" id="KW-1185">Reference proteome</keyword>
<dbReference type="GeneID" id="25740417"/>
<dbReference type="GO" id="GO:0006302">
    <property type="term" value="P:double-strand break repair"/>
    <property type="evidence" value="ECO:0007669"/>
    <property type="project" value="InterPro"/>
</dbReference>
<name>A0A0D2KYY3_9CHLO</name>
<evidence type="ECO:0000259" key="1">
    <source>
        <dbReference type="Pfam" id="PF22899"/>
    </source>
</evidence>
<dbReference type="PANTHER" id="PTHR22640:SF2">
    <property type="entry name" value="STRUCTURAL MAINTENANCE OF CHROMOSOMES FLEXIBLE HINGE DOMAIN-CONTAINING PROTEIN 1"/>
    <property type="match status" value="1"/>
</dbReference>
<dbReference type="Pfam" id="PF13589">
    <property type="entry name" value="HATPase_c_3"/>
    <property type="match status" value="1"/>
</dbReference>
<accession>A0A0D2KYY3</accession>
<organism evidence="2 3">
    <name type="scientific">Monoraphidium neglectum</name>
    <dbReference type="NCBI Taxonomy" id="145388"/>
    <lineage>
        <taxon>Eukaryota</taxon>
        <taxon>Viridiplantae</taxon>
        <taxon>Chlorophyta</taxon>
        <taxon>core chlorophytes</taxon>
        <taxon>Chlorophyceae</taxon>
        <taxon>CS clade</taxon>
        <taxon>Sphaeropleales</taxon>
        <taxon>Selenastraceae</taxon>
        <taxon>Monoraphidium</taxon>
    </lineage>
</organism>
<sequence length="685" mass="72504">MENQGIAANAAHQAAGKLGLADGAPPGGGQVYKERVCFNPHPKTLTMAGDYEYFAAQGHHPLAFALAELVDNALRATKGNTSRPRSIVVSLVLDEASSRGLVAVRDNGVGMTPRELNNWAVMNLSMEDRGLLDPAAQQQQPAGGRYLSGDISYFGVGSKNAAFYLGRTVKVVTRPPGGQSVHELCIRGAELERRFKAGEAVYEEDMLHRPPGAAAVGAGTAAGGPAAPADVEAGFGPAEAWLAEEAAGQAADEASGSFTRVVVGDLKPETLAALVDDGALSVLRDLAHLYHYYIHGPKGNAFVTPAARAQQKGRHQLPGGEALPDIVVELLTDTCTAPCIVAGEGEAGVAPRAAASDGSGLGSQGVRWRRRLADVDDDMESRYLRAARSTLEFCLEVPAMGTVEGVLWYFPFENDQARQSMGLKTGLQRTMFGIYLRVLETVPVDDETRSRMALSAAAGSNGPSQMVPPGGPGGAGRTAGALALNATQLPALLGGPTQGPGGVTQRAPRLGGAELEMQDAATSRVLQASPIFEAFWQGRLIPGACVPSLPFLDATRAKRTAAAKDLLPDEVFGRIRGALFCGPGWRVTRNKLMFRDNLSQLLADAVPADRHLERRAREWLVECHRSLDRSVRFKGMVNAATQAQARRELGEDVTLFERIHDGLGAVAKGDIVRLATKPQIVGKGE</sequence>
<dbReference type="OrthoDB" id="10036779at2759"/>
<evidence type="ECO:0000313" key="3">
    <source>
        <dbReference type="Proteomes" id="UP000054498"/>
    </source>
</evidence>
<feature type="domain" description="SMCHD1 ribosomal S5" evidence="1">
    <location>
        <begin position="377"/>
        <end position="416"/>
    </location>
</feature>
<dbReference type="RefSeq" id="XP_013899438.1">
    <property type="nucleotide sequence ID" value="XM_014043984.1"/>
</dbReference>
<evidence type="ECO:0000313" key="2">
    <source>
        <dbReference type="EMBL" id="KIZ00419.1"/>
    </source>
</evidence>
<dbReference type="KEGG" id="mng:MNEG_7541"/>
<dbReference type="Proteomes" id="UP000054498">
    <property type="component" value="Unassembled WGS sequence"/>
</dbReference>
<gene>
    <name evidence="2" type="ORF">MNEG_7541</name>
</gene>
<reference evidence="2 3" key="1">
    <citation type="journal article" date="2013" name="BMC Genomics">
        <title>Reconstruction of the lipid metabolism for the microalga Monoraphidium neglectum from its genome sequence reveals characteristics suitable for biofuel production.</title>
        <authorList>
            <person name="Bogen C."/>
            <person name="Al-Dilaimi A."/>
            <person name="Albersmeier A."/>
            <person name="Wichmann J."/>
            <person name="Grundmann M."/>
            <person name="Rupp O."/>
            <person name="Lauersen K.J."/>
            <person name="Blifernez-Klassen O."/>
            <person name="Kalinowski J."/>
            <person name="Goesmann A."/>
            <person name="Mussgnug J.H."/>
            <person name="Kruse O."/>
        </authorList>
    </citation>
    <scope>NUCLEOTIDE SEQUENCE [LARGE SCALE GENOMIC DNA]</scope>
    <source>
        <strain evidence="2 3">SAG 48.87</strain>
    </source>
</reference>
<dbReference type="InterPro" id="IPR036890">
    <property type="entry name" value="HATPase_C_sf"/>
</dbReference>
<dbReference type="Gene3D" id="3.30.565.10">
    <property type="entry name" value="Histidine kinase-like ATPase, C-terminal domain"/>
    <property type="match status" value="1"/>
</dbReference>